<organism evidence="2 3">
    <name type="scientific">Paenibacillus mendelii</name>
    <dbReference type="NCBI Taxonomy" id="206163"/>
    <lineage>
        <taxon>Bacteria</taxon>
        <taxon>Bacillati</taxon>
        <taxon>Bacillota</taxon>
        <taxon>Bacilli</taxon>
        <taxon>Bacillales</taxon>
        <taxon>Paenibacillaceae</taxon>
        <taxon>Paenibacillus</taxon>
    </lineage>
</organism>
<dbReference type="PANTHER" id="PTHR43283:SF7">
    <property type="entry name" value="BETA-LACTAMASE-RELATED DOMAIN-CONTAINING PROTEIN"/>
    <property type="match status" value="1"/>
</dbReference>
<protein>
    <submittedName>
        <fullName evidence="2">Serine hydrolase domain-containing protein</fullName>
        <ecNumber evidence="2">3.-.-.-</ecNumber>
    </submittedName>
</protein>
<evidence type="ECO:0000313" key="2">
    <source>
        <dbReference type="EMBL" id="MFC0391792.1"/>
    </source>
</evidence>
<dbReference type="GO" id="GO:0016787">
    <property type="term" value="F:hydrolase activity"/>
    <property type="evidence" value="ECO:0007669"/>
    <property type="project" value="UniProtKB-KW"/>
</dbReference>
<dbReference type="SUPFAM" id="SSF56601">
    <property type="entry name" value="beta-lactamase/transpeptidase-like"/>
    <property type="match status" value="1"/>
</dbReference>
<dbReference type="InterPro" id="IPR012338">
    <property type="entry name" value="Beta-lactam/transpept-like"/>
</dbReference>
<keyword evidence="3" id="KW-1185">Reference proteome</keyword>
<dbReference type="Proteomes" id="UP001589818">
    <property type="component" value="Unassembled WGS sequence"/>
</dbReference>
<dbReference type="EC" id="3.-.-.-" evidence="2"/>
<reference evidence="2 3" key="1">
    <citation type="submission" date="2024-09" db="EMBL/GenBank/DDBJ databases">
        <authorList>
            <person name="Sun Q."/>
            <person name="Mori K."/>
        </authorList>
    </citation>
    <scope>NUCLEOTIDE SEQUENCE [LARGE SCALE GENOMIC DNA]</scope>
    <source>
        <strain evidence="2 3">CCM 4839</strain>
    </source>
</reference>
<dbReference type="InterPro" id="IPR001466">
    <property type="entry name" value="Beta-lactam-related"/>
</dbReference>
<dbReference type="Pfam" id="PF00144">
    <property type="entry name" value="Beta-lactamase"/>
    <property type="match status" value="1"/>
</dbReference>
<feature type="domain" description="Beta-lactamase-related" evidence="1">
    <location>
        <begin position="37"/>
        <end position="296"/>
    </location>
</feature>
<proteinExistence type="predicted"/>
<dbReference type="RefSeq" id="WP_256555475.1">
    <property type="nucleotide sequence ID" value="NZ_JANHOF010000011.1"/>
</dbReference>
<name>A0ABV6J8C8_9BACL</name>
<accession>A0ABV6J8C8</accession>
<dbReference type="EMBL" id="JBHLVF010000012">
    <property type="protein sequence ID" value="MFC0391792.1"/>
    <property type="molecule type" value="Genomic_DNA"/>
</dbReference>
<evidence type="ECO:0000313" key="3">
    <source>
        <dbReference type="Proteomes" id="UP001589818"/>
    </source>
</evidence>
<evidence type="ECO:0000259" key="1">
    <source>
        <dbReference type="Pfam" id="PF00144"/>
    </source>
</evidence>
<keyword evidence="2" id="KW-0378">Hydrolase</keyword>
<dbReference type="PANTHER" id="PTHR43283">
    <property type="entry name" value="BETA-LACTAMASE-RELATED"/>
    <property type="match status" value="1"/>
</dbReference>
<comment type="caution">
    <text evidence="2">The sequence shown here is derived from an EMBL/GenBank/DDBJ whole genome shotgun (WGS) entry which is preliminary data.</text>
</comment>
<dbReference type="Gene3D" id="3.40.710.10">
    <property type="entry name" value="DD-peptidase/beta-lactamase superfamily"/>
    <property type="match status" value="1"/>
</dbReference>
<gene>
    <name evidence="2" type="ORF">ACFFJ8_10490</name>
</gene>
<sequence>MVVNPFPRSRPEEQGVSSGAISNFLDAVHEKGFELHSFMLVRHGHVISEGWWSPYEANLPHMMFSLSKSFTSTAIGLAAAEGLLSLTDRVVSFFPEDTPEDISAHLADMQVRHLLMMGSGHAQDVTDWMKKEQDGNWVIGFLAAPVEYEPGTHFVYNSAATYMLSAILNRVTKQSLLDYLQPRLFEPLGIEDAAWESCPRGIHVGGWGLSIRTEDIAKFGQLYLNKGQWHGQQILPAQWVEEATSKHISNGDGGESDWAQGYGYQFWRCRQGIYRGDGAFGQYCIVMPDQDAVLAITGGTNELQGVLNLVWENLLPGMNSNTLPIDEAAASQLEAQVKQLQLRPLLQPASSPREESLFSKRYSLAENPHQWKSISIRFEAHEAIVTIRFLSEECLIRFGRGVWVEKETRFSQEEVSRAAGCFTWLDADTLELTVRFVEKPFCQVIRCHFEGTNIVVEQAHNVAWVPVEYAPIRGVC</sequence>
<dbReference type="InterPro" id="IPR050789">
    <property type="entry name" value="Diverse_Enzym_Activities"/>
</dbReference>